<reference evidence="1 2" key="1">
    <citation type="submission" date="2020-06" db="EMBL/GenBank/DDBJ databases">
        <title>WGS assembly of Ceratodon purpureus strain R40.</title>
        <authorList>
            <person name="Carey S.B."/>
            <person name="Jenkins J."/>
            <person name="Shu S."/>
            <person name="Lovell J.T."/>
            <person name="Sreedasyam A."/>
            <person name="Maumus F."/>
            <person name="Tiley G.P."/>
            <person name="Fernandez-Pozo N."/>
            <person name="Barry K."/>
            <person name="Chen C."/>
            <person name="Wang M."/>
            <person name="Lipzen A."/>
            <person name="Daum C."/>
            <person name="Saski C.A."/>
            <person name="Payton A.C."/>
            <person name="Mcbreen J.C."/>
            <person name="Conrad R.E."/>
            <person name="Kollar L.M."/>
            <person name="Olsson S."/>
            <person name="Huttunen S."/>
            <person name="Landis J.B."/>
            <person name="Wickett N.J."/>
            <person name="Johnson M.G."/>
            <person name="Rensing S.A."/>
            <person name="Grimwood J."/>
            <person name="Schmutz J."/>
            <person name="Mcdaniel S.F."/>
        </authorList>
    </citation>
    <scope>NUCLEOTIDE SEQUENCE [LARGE SCALE GENOMIC DNA]</scope>
    <source>
        <strain evidence="1 2">R40</strain>
    </source>
</reference>
<keyword evidence="2" id="KW-1185">Reference proteome</keyword>
<dbReference type="Proteomes" id="UP000822688">
    <property type="component" value="Chromosome 11"/>
</dbReference>
<dbReference type="AlphaFoldDB" id="A0A8T0GED3"/>
<accession>A0A8T0GED3</accession>
<dbReference type="EMBL" id="CM026432">
    <property type="protein sequence ID" value="KAG0557766.1"/>
    <property type="molecule type" value="Genomic_DNA"/>
</dbReference>
<protein>
    <submittedName>
        <fullName evidence="1">Uncharacterized protein</fullName>
    </submittedName>
</protein>
<sequence length="73" mass="8355">MPREDLHTILLQVFEPNFLLAGVEISDSLKTLQLNIQSIPESDHLLNHHVSRSAFPVSTARNLDRMEAAREYK</sequence>
<evidence type="ECO:0000313" key="2">
    <source>
        <dbReference type="Proteomes" id="UP000822688"/>
    </source>
</evidence>
<name>A0A8T0GED3_CERPU</name>
<evidence type="ECO:0000313" key="1">
    <source>
        <dbReference type="EMBL" id="KAG0557766.1"/>
    </source>
</evidence>
<organism evidence="1 2">
    <name type="scientific">Ceratodon purpureus</name>
    <name type="common">Fire moss</name>
    <name type="synonym">Dicranum purpureum</name>
    <dbReference type="NCBI Taxonomy" id="3225"/>
    <lineage>
        <taxon>Eukaryota</taxon>
        <taxon>Viridiplantae</taxon>
        <taxon>Streptophyta</taxon>
        <taxon>Embryophyta</taxon>
        <taxon>Bryophyta</taxon>
        <taxon>Bryophytina</taxon>
        <taxon>Bryopsida</taxon>
        <taxon>Dicranidae</taxon>
        <taxon>Pseudoditrichales</taxon>
        <taxon>Ditrichaceae</taxon>
        <taxon>Ceratodon</taxon>
    </lineage>
</organism>
<gene>
    <name evidence="1" type="ORF">KC19_11G155800</name>
</gene>
<comment type="caution">
    <text evidence="1">The sequence shown here is derived from an EMBL/GenBank/DDBJ whole genome shotgun (WGS) entry which is preliminary data.</text>
</comment>
<proteinExistence type="predicted"/>